<gene>
    <name evidence="2" type="ORF">JCM16775_0154</name>
</gene>
<dbReference type="OrthoDB" id="795022at2"/>
<sequence length="209" mass="25738">MTWDIEEVERNLKKAFDENSEQKLLDLLKKNTFLFYELVERKYTMQPIFHEVEFGNKYRCDFLWLSDRSDYPQWVLVEIEKPQGTLFNQNKSVSNYLKKGIEQVDNWRRYFAEYPSEKERIFKAKNLKFRYILIIGNKEEWEKTEFSKNWRAYNDKKIEIRTMDVFKRAIENFKKNPKEFFCFEENPITKNSKELEEYIEKNSFTRFLG</sequence>
<reference evidence="2 3" key="1">
    <citation type="submission" date="2019-07" db="EMBL/GenBank/DDBJ databases">
        <title>Complete Genome Sequence of Leptotrichia hofstadii Strain JCM16775.</title>
        <authorList>
            <person name="Watanabe S."/>
            <person name="Cui L."/>
        </authorList>
    </citation>
    <scope>NUCLEOTIDE SEQUENCE [LARGE SCALE GENOMIC DNA]</scope>
    <source>
        <strain evidence="2 3">JCM16775</strain>
    </source>
</reference>
<keyword evidence="3" id="KW-1185">Reference proteome</keyword>
<protein>
    <recommendedName>
        <fullName evidence="1">Shedu protein SduA C-terminal domain-containing protein</fullName>
    </recommendedName>
</protein>
<dbReference type="Pfam" id="PF14082">
    <property type="entry name" value="SduA_C"/>
    <property type="match status" value="1"/>
</dbReference>
<dbReference type="InterPro" id="IPR025359">
    <property type="entry name" value="SduA_C"/>
</dbReference>
<proteinExistence type="predicted"/>
<dbReference type="AlphaFoldDB" id="A0A510JDU4"/>
<organism evidence="2 3">
    <name type="scientific">Leptotrichia hofstadii</name>
    <dbReference type="NCBI Taxonomy" id="157688"/>
    <lineage>
        <taxon>Bacteria</taxon>
        <taxon>Fusobacteriati</taxon>
        <taxon>Fusobacteriota</taxon>
        <taxon>Fusobacteriia</taxon>
        <taxon>Fusobacteriales</taxon>
        <taxon>Leptotrichiaceae</taxon>
        <taxon>Leptotrichia</taxon>
    </lineage>
</organism>
<evidence type="ECO:0000313" key="3">
    <source>
        <dbReference type="Proteomes" id="UP000321892"/>
    </source>
</evidence>
<evidence type="ECO:0000313" key="2">
    <source>
        <dbReference type="EMBL" id="BBM37479.1"/>
    </source>
</evidence>
<accession>A0A510JDU4</accession>
<dbReference type="KEGG" id="lhf:JCM16775_0154"/>
<name>A0A510JDU4_9FUSO</name>
<dbReference type="Proteomes" id="UP000321892">
    <property type="component" value="Chromosome"/>
</dbReference>
<feature type="domain" description="Shedu protein SduA C-terminal" evidence="1">
    <location>
        <begin position="19"/>
        <end position="165"/>
    </location>
</feature>
<evidence type="ECO:0000259" key="1">
    <source>
        <dbReference type="Pfam" id="PF14082"/>
    </source>
</evidence>
<dbReference type="EMBL" id="AP019823">
    <property type="protein sequence ID" value="BBM37479.1"/>
    <property type="molecule type" value="Genomic_DNA"/>
</dbReference>